<evidence type="ECO:0000313" key="2">
    <source>
        <dbReference type="EMBL" id="EPY17348.1"/>
    </source>
</evidence>
<reference evidence="2 3" key="1">
    <citation type="journal article" date="2013" name="PLoS ONE">
        <title>Predicting the Proteins of Angomonas deanei, Strigomonas culicis and Their Respective Endosymbionts Reveals New Aspects of the Trypanosomatidae Family.</title>
        <authorList>
            <person name="Motta M.C."/>
            <person name="Martins A.C."/>
            <person name="de Souza S.S."/>
            <person name="Catta-Preta C.M."/>
            <person name="Silva R."/>
            <person name="Klein C.C."/>
            <person name="de Almeida L.G."/>
            <person name="de Lima Cunha O."/>
            <person name="Ciapina L.P."/>
            <person name="Brocchi M."/>
            <person name="Colabardini A.C."/>
            <person name="de Araujo Lima B."/>
            <person name="Machado C.R."/>
            <person name="de Almeida Soares C.M."/>
            <person name="Probst C.M."/>
            <person name="de Menezes C.B."/>
            <person name="Thompson C.E."/>
            <person name="Bartholomeu D.C."/>
            <person name="Gradia D.F."/>
            <person name="Pavoni D.P."/>
            <person name="Grisard E.C."/>
            <person name="Fantinatti-Garboggini F."/>
            <person name="Marchini F.K."/>
            <person name="Rodrigues-Luiz G.F."/>
            <person name="Wagner G."/>
            <person name="Goldman G.H."/>
            <person name="Fietto J.L."/>
            <person name="Elias M.C."/>
            <person name="Goldman M.H."/>
            <person name="Sagot M.F."/>
            <person name="Pereira M."/>
            <person name="Stoco P.H."/>
            <person name="de Mendonca-Neto R.P."/>
            <person name="Teixeira S.M."/>
            <person name="Maciel T.E."/>
            <person name="de Oliveira Mendes T.A."/>
            <person name="Urmenyi T.P."/>
            <person name="de Souza W."/>
            <person name="Schenkman S."/>
            <person name="de Vasconcelos A.T."/>
        </authorList>
    </citation>
    <scope>NUCLEOTIDE SEQUENCE [LARGE SCALE GENOMIC DNA]</scope>
</reference>
<keyword evidence="3" id="KW-1185">Reference proteome</keyword>
<proteinExistence type="predicted"/>
<dbReference type="EMBL" id="ATMH01010526">
    <property type="protein sequence ID" value="EPY17348.1"/>
    <property type="molecule type" value="Genomic_DNA"/>
</dbReference>
<dbReference type="AlphaFoldDB" id="S9TLV4"/>
<evidence type="ECO:0000313" key="3">
    <source>
        <dbReference type="Proteomes" id="UP000015354"/>
    </source>
</evidence>
<protein>
    <submittedName>
        <fullName evidence="2">Uncharacterized protein</fullName>
    </submittedName>
</protein>
<accession>S9TLV4</accession>
<dbReference type="Proteomes" id="UP000015354">
    <property type="component" value="Unassembled WGS sequence"/>
</dbReference>
<feature type="compositionally biased region" description="Low complexity" evidence="1">
    <location>
        <begin position="517"/>
        <end position="527"/>
    </location>
</feature>
<feature type="compositionally biased region" description="Basic and acidic residues" evidence="1">
    <location>
        <begin position="256"/>
        <end position="269"/>
    </location>
</feature>
<feature type="compositionally biased region" description="Basic residues" evidence="1">
    <location>
        <begin position="240"/>
        <end position="255"/>
    </location>
</feature>
<feature type="region of interest" description="Disordered" evidence="1">
    <location>
        <begin position="437"/>
        <end position="543"/>
    </location>
</feature>
<name>S9TLV4_9TRYP</name>
<evidence type="ECO:0000256" key="1">
    <source>
        <dbReference type="SAM" id="MobiDB-lite"/>
    </source>
</evidence>
<comment type="caution">
    <text evidence="2">The sequence shown here is derived from an EMBL/GenBank/DDBJ whole genome shotgun (WGS) entry which is preliminary data.</text>
</comment>
<feature type="compositionally biased region" description="Gly residues" evidence="1">
    <location>
        <begin position="468"/>
        <end position="477"/>
    </location>
</feature>
<feature type="region of interest" description="Disordered" evidence="1">
    <location>
        <begin position="240"/>
        <end position="299"/>
    </location>
</feature>
<sequence>MRAYVASVHQYLEGKLQTFARQRRQVIDFVLQLANGRPQSEQPFATSDTFALQLYAELTQFFELLSDSSYQMAEACRELVLELDLTSLLVAFSSSALQRTPPLPLAAGEPQPVGQWRPHGGHGALEADVRGGGYRGAGTDPMSNKQKDLIALTVKHLSHLLLRAEFGNHSASVPRAGGGGDSAYYHAQIRSDGQKIGHVVRVLENVNSSILQYITAPRSTEGATFADHKNVNDTLELVKHKTHHRGGAHRGSRRSQSREPETPAGEEKSAAASPKPAPQRSVVPYDEGQQARAGASGDAPAPAQYLPLHPLYLHRTLHYVYALNALVCLLHTIALPSFTDKTANSTSLTTWSSHEDMVRDAKRKANANYLAYLRALPLADFRRVLLRTKETLYALFEFDHGCALRGMSAARYVETHGLRSAPGAAAWDLQAHTTLVIGGSGGATAPPHGAPPSESTPTTPPTPHFSGGDHGALGGRLNGFSAGPANPTGRGSVPSTPQLGAESRRPPAAAAGGGGLARTAPTAGPPGSDRARYDTGADADGNRTIGSYMRQMEAPVVLQRPEPTGAVVTAPRQLASGSSSSSASPSLYHILFKEDLNTLDEMVRCAKIETANTLRTIKNLLDLISDN</sequence>
<organism evidence="2 3">
    <name type="scientific">Strigomonas culicis</name>
    <dbReference type="NCBI Taxonomy" id="28005"/>
    <lineage>
        <taxon>Eukaryota</taxon>
        <taxon>Discoba</taxon>
        <taxon>Euglenozoa</taxon>
        <taxon>Kinetoplastea</taxon>
        <taxon>Metakinetoplastina</taxon>
        <taxon>Trypanosomatida</taxon>
        <taxon>Trypanosomatidae</taxon>
        <taxon>Strigomonadinae</taxon>
        <taxon>Strigomonas</taxon>
    </lineage>
</organism>
<feature type="compositionally biased region" description="Low complexity" evidence="1">
    <location>
        <begin position="443"/>
        <end position="457"/>
    </location>
</feature>
<gene>
    <name evidence="2" type="ORF">STCU_10673</name>
</gene>